<evidence type="ECO:0000256" key="5">
    <source>
        <dbReference type="ARBA" id="ARBA00022692"/>
    </source>
</evidence>
<evidence type="ECO:0000256" key="1">
    <source>
        <dbReference type="ARBA" id="ARBA00004651"/>
    </source>
</evidence>
<evidence type="ECO:0000256" key="2">
    <source>
        <dbReference type="ARBA" id="ARBA00007783"/>
    </source>
</evidence>
<keyword evidence="4" id="KW-1003">Cell membrane</keyword>
<sequence>MMFFISWQEALNVAIKHMAMKQFINFVKKEFAHVLRDKKTLLILFGMPVMQILIFGFALTNEVKNSKIIVMDQAKDLASQQIISKIAASRYFDIENTVMNTVQMDAEFRKGKIRMALVFPAGFNEALLHQGKAQIQVIADASDPNTANTLSNYVSAIVQDYQSSVDNRVTVPYRIVPVLRMLYNPQLKGAPNFVPGVMALVLMLVCVMMTAISIVKEKETGTMEVLLVSPFQPILVILSKAVPYLLLSLVNVASILLLSVYVLDLPINGSILLLFAESTLFIITCLSIGILISIKTNSQQLAMLISLMGMFLPTVLFSGFMFPIENMPYPLQLISNLVPAKWFYMIIKSIMIKGLGFAAIWKETLILAGFTVVLLAVSLKSFKIRLA</sequence>
<gene>
    <name evidence="10" type="ORF">SAMN04488101_118106</name>
</gene>
<dbReference type="PROSITE" id="PS51012">
    <property type="entry name" value="ABC_TM2"/>
    <property type="match status" value="1"/>
</dbReference>
<evidence type="ECO:0000259" key="9">
    <source>
        <dbReference type="PROSITE" id="PS51012"/>
    </source>
</evidence>
<dbReference type="PANTHER" id="PTHR30294:SF29">
    <property type="entry name" value="MULTIDRUG ABC TRANSPORTER PERMEASE YBHS-RELATED"/>
    <property type="match status" value="1"/>
</dbReference>
<feature type="transmembrane region" description="Helical" evidence="8">
    <location>
        <begin position="41"/>
        <end position="59"/>
    </location>
</feature>
<evidence type="ECO:0000256" key="6">
    <source>
        <dbReference type="ARBA" id="ARBA00022989"/>
    </source>
</evidence>
<dbReference type="Gene3D" id="3.40.1710.10">
    <property type="entry name" value="abc type-2 transporter like domain"/>
    <property type="match status" value="1"/>
</dbReference>
<dbReference type="Pfam" id="PF12698">
    <property type="entry name" value="ABC2_membrane_3"/>
    <property type="match status" value="1"/>
</dbReference>
<feature type="transmembrane region" description="Helical" evidence="8">
    <location>
        <begin position="245"/>
        <end position="263"/>
    </location>
</feature>
<dbReference type="GO" id="GO:0005886">
    <property type="term" value="C:plasma membrane"/>
    <property type="evidence" value="ECO:0007669"/>
    <property type="project" value="UniProtKB-SubCell"/>
</dbReference>
<evidence type="ECO:0000313" key="10">
    <source>
        <dbReference type="EMBL" id="SMD15604.1"/>
    </source>
</evidence>
<feature type="domain" description="ABC transmembrane type-2" evidence="9">
    <location>
        <begin position="159"/>
        <end position="385"/>
    </location>
</feature>
<keyword evidence="6 8" id="KW-1133">Transmembrane helix</keyword>
<comment type="similarity">
    <text evidence="2">Belongs to the ABC-2 integral membrane protein family.</text>
</comment>
<evidence type="ECO:0000313" key="11">
    <source>
        <dbReference type="Proteomes" id="UP000192678"/>
    </source>
</evidence>
<keyword evidence="7 8" id="KW-0472">Membrane</keyword>
<protein>
    <submittedName>
        <fullName evidence="10">ABC-2 type transport system permease protein</fullName>
    </submittedName>
</protein>
<dbReference type="InterPro" id="IPR051449">
    <property type="entry name" value="ABC-2_transporter_component"/>
</dbReference>
<feature type="transmembrane region" description="Helical" evidence="8">
    <location>
        <begin position="193"/>
        <end position="215"/>
    </location>
</feature>
<dbReference type="STRING" id="475255.SAMN04488101_118106"/>
<comment type="subcellular location">
    <subcellularLocation>
        <location evidence="1">Cell membrane</location>
        <topology evidence="1">Multi-pass membrane protein</topology>
    </subcellularLocation>
</comment>
<evidence type="ECO:0000256" key="3">
    <source>
        <dbReference type="ARBA" id="ARBA00022448"/>
    </source>
</evidence>
<organism evidence="10 11">
    <name type="scientific">Pedobacter nyackensis</name>
    <dbReference type="NCBI Taxonomy" id="475255"/>
    <lineage>
        <taxon>Bacteria</taxon>
        <taxon>Pseudomonadati</taxon>
        <taxon>Bacteroidota</taxon>
        <taxon>Sphingobacteriia</taxon>
        <taxon>Sphingobacteriales</taxon>
        <taxon>Sphingobacteriaceae</taxon>
        <taxon>Pedobacter</taxon>
    </lineage>
</organism>
<keyword evidence="11" id="KW-1185">Reference proteome</keyword>
<keyword evidence="3" id="KW-0813">Transport</keyword>
<dbReference type="AlphaFoldDB" id="A0A1W2F128"/>
<feature type="transmembrane region" description="Helical" evidence="8">
    <location>
        <begin position="365"/>
        <end position="382"/>
    </location>
</feature>
<evidence type="ECO:0000256" key="7">
    <source>
        <dbReference type="ARBA" id="ARBA00023136"/>
    </source>
</evidence>
<dbReference type="InterPro" id="IPR047817">
    <property type="entry name" value="ABC2_TM_bact-type"/>
</dbReference>
<feature type="transmembrane region" description="Helical" evidence="8">
    <location>
        <begin position="269"/>
        <end position="294"/>
    </location>
</feature>
<dbReference type="GO" id="GO:0140359">
    <property type="term" value="F:ABC-type transporter activity"/>
    <property type="evidence" value="ECO:0007669"/>
    <property type="project" value="InterPro"/>
</dbReference>
<keyword evidence="5 8" id="KW-0812">Transmembrane</keyword>
<accession>A0A1W2F128</accession>
<dbReference type="PANTHER" id="PTHR30294">
    <property type="entry name" value="MEMBRANE COMPONENT OF ABC TRANSPORTER YHHJ-RELATED"/>
    <property type="match status" value="1"/>
</dbReference>
<proteinExistence type="inferred from homology"/>
<feature type="transmembrane region" description="Helical" evidence="8">
    <location>
        <begin position="301"/>
        <end position="322"/>
    </location>
</feature>
<dbReference type="InterPro" id="IPR013525">
    <property type="entry name" value="ABC2_TM"/>
</dbReference>
<dbReference type="Proteomes" id="UP000192678">
    <property type="component" value="Unassembled WGS sequence"/>
</dbReference>
<name>A0A1W2F128_9SPHI</name>
<evidence type="ECO:0000256" key="8">
    <source>
        <dbReference type="SAM" id="Phobius"/>
    </source>
</evidence>
<evidence type="ECO:0000256" key="4">
    <source>
        <dbReference type="ARBA" id="ARBA00022475"/>
    </source>
</evidence>
<dbReference type="EMBL" id="FWYB01000018">
    <property type="protein sequence ID" value="SMD15604.1"/>
    <property type="molecule type" value="Genomic_DNA"/>
</dbReference>
<reference evidence="10 11" key="1">
    <citation type="submission" date="2017-04" db="EMBL/GenBank/DDBJ databases">
        <authorList>
            <person name="Afonso C.L."/>
            <person name="Miller P.J."/>
            <person name="Scott M.A."/>
            <person name="Spackman E."/>
            <person name="Goraichik I."/>
            <person name="Dimitrov K.M."/>
            <person name="Suarez D.L."/>
            <person name="Swayne D.E."/>
        </authorList>
    </citation>
    <scope>NUCLEOTIDE SEQUENCE [LARGE SCALE GENOMIC DNA]</scope>
    <source>
        <strain evidence="10 11">DSM 19625</strain>
    </source>
</reference>